<dbReference type="KEGG" id="wjo:FOL01_1685"/>
<dbReference type="GO" id="GO:0004359">
    <property type="term" value="F:glutaminase activity"/>
    <property type="evidence" value="ECO:0007669"/>
    <property type="project" value="RHEA"/>
</dbReference>
<feature type="binding site" evidence="11">
    <location>
        <position position="286"/>
    </location>
    <ligand>
        <name>L-glutamine</name>
        <dbReference type="ChEBI" id="CHEBI:58359"/>
    </ligand>
</feature>
<keyword evidence="14" id="KW-1185">Reference proteome</keyword>
<dbReference type="InterPro" id="IPR035686">
    <property type="entry name" value="CPSase_GATase1"/>
</dbReference>
<dbReference type="NCBIfam" id="NF009475">
    <property type="entry name" value="PRK12838.1"/>
    <property type="match status" value="1"/>
</dbReference>
<dbReference type="OrthoDB" id="9804328at2"/>
<dbReference type="GO" id="GO:0005524">
    <property type="term" value="F:ATP binding"/>
    <property type="evidence" value="ECO:0007669"/>
    <property type="project" value="UniProtKB-UniRule"/>
</dbReference>
<evidence type="ECO:0000259" key="12">
    <source>
        <dbReference type="SMART" id="SM01097"/>
    </source>
</evidence>
<dbReference type="PANTHER" id="PTHR43418:SF7">
    <property type="entry name" value="CARBAMOYL-PHOSPHATE SYNTHASE SMALL CHAIN"/>
    <property type="match status" value="1"/>
</dbReference>
<dbReference type="CDD" id="cd01744">
    <property type="entry name" value="GATase1_CPSase"/>
    <property type="match status" value="1"/>
</dbReference>
<dbReference type="GO" id="GO:0004088">
    <property type="term" value="F:carbamoyl-phosphate synthase (glutamine-hydrolyzing) activity"/>
    <property type="evidence" value="ECO:0007669"/>
    <property type="project" value="UniProtKB-UniRule"/>
</dbReference>
<dbReference type="STRING" id="1631871.FOL01_1685"/>
<dbReference type="InterPro" id="IPR002474">
    <property type="entry name" value="CarbamoylP_synth_ssu_N"/>
</dbReference>
<evidence type="ECO:0000256" key="9">
    <source>
        <dbReference type="ARBA" id="ARBA00048816"/>
    </source>
</evidence>
<feature type="binding site" evidence="11">
    <location>
        <position position="219"/>
    </location>
    <ligand>
        <name>L-glutamine</name>
        <dbReference type="ChEBI" id="CHEBI:58359"/>
    </ligand>
</feature>
<evidence type="ECO:0000256" key="1">
    <source>
        <dbReference type="ARBA" id="ARBA00004812"/>
    </source>
</evidence>
<dbReference type="HAMAP" id="MF_01209">
    <property type="entry name" value="CPSase_S_chain"/>
    <property type="match status" value="1"/>
</dbReference>
<feature type="active site" description="Nucleophile" evidence="11">
    <location>
        <position position="244"/>
    </location>
</feature>
<keyword evidence="4 11" id="KW-0436">Ligase</keyword>
<dbReference type="FunFam" id="3.50.30.20:FF:000001">
    <property type="entry name" value="Carbamoyl-phosphate synthase small chain"/>
    <property type="match status" value="1"/>
</dbReference>
<feature type="region of interest" description="CPSase" evidence="11">
    <location>
        <begin position="1"/>
        <end position="168"/>
    </location>
</feature>
<dbReference type="InterPro" id="IPR017926">
    <property type="entry name" value="GATASE"/>
</dbReference>
<dbReference type="RefSeq" id="WP_075270283.1">
    <property type="nucleotide sequence ID" value="NZ_CP014332.1"/>
</dbReference>
<feature type="domain" description="Carbamoyl-phosphate synthase small subunit N-terminal" evidence="12">
    <location>
        <begin position="1"/>
        <end position="131"/>
    </location>
</feature>
<dbReference type="GO" id="GO:0006526">
    <property type="term" value="P:L-arginine biosynthetic process"/>
    <property type="evidence" value="ECO:0007669"/>
    <property type="project" value="UniProtKB-UniRule"/>
</dbReference>
<dbReference type="Gene3D" id="3.40.50.880">
    <property type="match status" value="1"/>
</dbReference>
<dbReference type="AlphaFoldDB" id="A0A1L6RD95"/>
<evidence type="ECO:0000256" key="4">
    <source>
        <dbReference type="ARBA" id="ARBA00022598"/>
    </source>
</evidence>
<dbReference type="InterPro" id="IPR050472">
    <property type="entry name" value="Anth_synth/Amidotransfase"/>
</dbReference>
<evidence type="ECO:0000256" key="10">
    <source>
        <dbReference type="ARBA" id="ARBA00049285"/>
    </source>
</evidence>
<dbReference type="Pfam" id="PF00117">
    <property type="entry name" value="GATase"/>
    <property type="match status" value="1"/>
</dbReference>
<dbReference type="EMBL" id="CP014332">
    <property type="protein sequence ID" value="APS42544.1"/>
    <property type="molecule type" value="Genomic_DNA"/>
</dbReference>
<keyword evidence="6 11" id="KW-0067">ATP-binding</keyword>
<comment type="function">
    <text evidence="11">Small subunit of the glutamine-dependent carbamoyl phosphate synthetase (CPSase). CPSase catalyzes the formation of carbamoyl phosphate from the ammonia moiety of glutamine, carbonate, and phosphate donated by ATP, constituting the first step of 2 biosynthetic pathways, one leading to arginine and/or urea and the other to pyrimidine nucleotides. The small subunit (glutamine amidotransferase) binds and cleaves glutamine to supply the large subunit with the substrate ammonia.</text>
</comment>
<dbReference type="SUPFAM" id="SSF52021">
    <property type="entry name" value="Carbamoyl phosphate synthetase, small subunit N-terminal domain"/>
    <property type="match status" value="1"/>
</dbReference>
<organism evidence="13 14">
    <name type="scientific">Weissella jogaejeotgali</name>
    <dbReference type="NCBI Taxonomy" id="1631871"/>
    <lineage>
        <taxon>Bacteria</taxon>
        <taxon>Bacillati</taxon>
        <taxon>Bacillota</taxon>
        <taxon>Bacilli</taxon>
        <taxon>Lactobacillales</taxon>
        <taxon>Lactobacillaceae</taxon>
        <taxon>Weissella</taxon>
    </lineage>
</organism>
<feature type="binding site" evidence="11">
    <location>
        <position position="248"/>
    </location>
    <ligand>
        <name>L-glutamine</name>
        <dbReference type="ChEBI" id="CHEBI:58359"/>
    </ligand>
</feature>
<evidence type="ECO:0000256" key="7">
    <source>
        <dbReference type="ARBA" id="ARBA00022962"/>
    </source>
</evidence>
<dbReference type="InterPro" id="IPR036480">
    <property type="entry name" value="CarbP_synth_ssu_N_sf"/>
</dbReference>
<feature type="active site" evidence="11">
    <location>
        <position position="331"/>
    </location>
</feature>
<feature type="active site" evidence="11">
    <location>
        <position position="329"/>
    </location>
</feature>
<gene>
    <name evidence="11" type="primary">carA</name>
    <name evidence="13" type="ORF">FOL01_1685</name>
</gene>
<dbReference type="UniPathway" id="UPA00070">
    <property type="reaction ID" value="UER00115"/>
</dbReference>
<dbReference type="UniPathway" id="UPA00068">
    <property type="reaction ID" value="UER00171"/>
</dbReference>
<evidence type="ECO:0000256" key="11">
    <source>
        <dbReference type="HAMAP-Rule" id="MF_01209"/>
    </source>
</evidence>
<dbReference type="Gene3D" id="3.50.30.20">
    <property type="entry name" value="Carbamoyl-phosphate synthase small subunit, N-terminal domain"/>
    <property type="match status" value="1"/>
</dbReference>
<dbReference type="InterPro" id="IPR029062">
    <property type="entry name" value="Class_I_gatase-like"/>
</dbReference>
<evidence type="ECO:0000256" key="3">
    <source>
        <dbReference type="ARBA" id="ARBA00007800"/>
    </source>
</evidence>
<feature type="binding site" evidence="11">
    <location>
        <position position="288"/>
    </location>
    <ligand>
        <name>L-glutamine</name>
        <dbReference type="ChEBI" id="CHEBI:58359"/>
    </ligand>
</feature>
<dbReference type="PANTHER" id="PTHR43418">
    <property type="entry name" value="MULTIFUNCTIONAL TRYPTOPHAN BIOSYNTHESIS PROTEIN-RELATED"/>
    <property type="match status" value="1"/>
</dbReference>
<dbReference type="EC" id="6.3.5.5" evidence="11"/>
<comment type="similarity">
    <text evidence="3 11">Belongs to the CarA family.</text>
</comment>
<dbReference type="Pfam" id="PF00988">
    <property type="entry name" value="CPSase_sm_chain"/>
    <property type="match status" value="1"/>
</dbReference>
<name>A0A1L6RD95_9LACO</name>
<protein>
    <recommendedName>
        <fullName evidence="11">Carbamoyl phosphate synthase small chain</fullName>
        <ecNumber evidence="11">6.3.5.5</ecNumber>
    </recommendedName>
    <alternativeName>
        <fullName evidence="11">Carbamoyl phosphate synthetase glutamine chain</fullName>
    </alternativeName>
</protein>
<keyword evidence="11" id="KW-0028">Amino-acid biosynthesis</keyword>
<dbReference type="NCBIfam" id="TIGR01368">
    <property type="entry name" value="CPSaseIIsmall"/>
    <property type="match status" value="1"/>
</dbReference>
<evidence type="ECO:0000256" key="8">
    <source>
        <dbReference type="ARBA" id="ARBA00022975"/>
    </source>
</evidence>
<feature type="binding site" evidence="11">
    <location>
        <position position="45"/>
    </location>
    <ligand>
        <name>L-glutamine</name>
        <dbReference type="ChEBI" id="CHEBI:58359"/>
    </ligand>
</feature>
<proteinExistence type="inferred from homology"/>
<dbReference type="SUPFAM" id="SSF52317">
    <property type="entry name" value="Class I glutamine amidotransferase-like"/>
    <property type="match status" value="1"/>
</dbReference>
<accession>A0A1L6RD95</accession>
<feature type="binding site" evidence="11">
    <location>
        <position position="245"/>
    </location>
    <ligand>
        <name>L-glutamine</name>
        <dbReference type="ChEBI" id="CHEBI:58359"/>
    </ligand>
</feature>
<evidence type="ECO:0000256" key="6">
    <source>
        <dbReference type="ARBA" id="ARBA00022840"/>
    </source>
</evidence>
<dbReference type="GO" id="GO:0006207">
    <property type="term" value="P:'de novo' pyrimidine nucleobase biosynthetic process"/>
    <property type="evidence" value="ECO:0007669"/>
    <property type="project" value="InterPro"/>
</dbReference>
<keyword evidence="8 11" id="KW-0665">Pyrimidine biosynthesis</keyword>
<dbReference type="PRINTS" id="PR00096">
    <property type="entry name" value="GATASE"/>
</dbReference>
<feature type="binding site" evidence="11">
    <location>
        <position position="289"/>
    </location>
    <ligand>
        <name>L-glutamine</name>
        <dbReference type="ChEBI" id="CHEBI:58359"/>
    </ligand>
</feature>
<comment type="subunit">
    <text evidence="11">Composed of two chains; the small (or glutamine) chain promotes the hydrolysis of glutamine to ammonia, which is used by the large (or ammonia) chain to synthesize carbamoyl phosphate. Tetramer of heterodimers (alpha,beta)4.</text>
</comment>
<feature type="binding site" evidence="11">
    <location>
        <position position="217"/>
    </location>
    <ligand>
        <name>L-glutamine</name>
        <dbReference type="ChEBI" id="CHEBI:58359"/>
    </ligand>
</feature>
<comment type="catalytic activity">
    <reaction evidence="10 11">
        <text>L-glutamine + H2O = L-glutamate + NH4(+)</text>
        <dbReference type="Rhea" id="RHEA:15889"/>
        <dbReference type="ChEBI" id="CHEBI:15377"/>
        <dbReference type="ChEBI" id="CHEBI:28938"/>
        <dbReference type="ChEBI" id="CHEBI:29985"/>
        <dbReference type="ChEBI" id="CHEBI:58359"/>
    </reaction>
</comment>
<dbReference type="GO" id="GO:0044205">
    <property type="term" value="P:'de novo' UMP biosynthetic process"/>
    <property type="evidence" value="ECO:0007669"/>
    <property type="project" value="UniProtKB-UniRule"/>
</dbReference>
<evidence type="ECO:0000313" key="13">
    <source>
        <dbReference type="EMBL" id="APS42544.1"/>
    </source>
</evidence>
<dbReference type="InterPro" id="IPR006274">
    <property type="entry name" value="CarbamoylP_synth_ssu"/>
</dbReference>
<evidence type="ECO:0000256" key="2">
    <source>
        <dbReference type="ARBA" id="ARBA00005077"/>
    </source>
</evidence>
<comment type="pathway">
    <text evidence="2 11">Amino-acid biosynthesis; L-arginine biosynthesis; carbamoyl phosphate from bicarbonate: step 1/1.</text>
</comment>
<evidence type="ECO:0000256" key="5">
    <source>
        <dbReference type="ARBA" id="ARBA00022741"/>
    </source>
</evidence>
<keyword evidence="7 11" id="KW-0315">Glutamine amidotransferase</keyword>
<dbReference type="PRINTS" id="PR00097">
    <property type="entry name" value="ANTSNTHASEII"/>
</dbReference>
<reference evidence="13 14" key="1">
    <citation type="submission" date="2016-02" db="EMBL/GenBank/DDBJ databases">
        <title>Complete Genome Sequence of Weissella jogaejeotgali FOL01.</title>
        <authorList>
            <person name="Lee J.-H."/>
            <person name="Ku H.-J."/>
        </authorList>
    </citation>
    <scope>NUCLEOTIDE SEQUENCE [LARGE SCALE GENOMIC DNA]</scope>
    <source>
        <strain evidence="13 14">FOL01</strain>
    </source>
</reference>
<evidence type="ECO:0000313" key="14">
    <source>
        <dbReference type="Proteomes" id="UP000185473"/>
    </source>
</evidence>
<dbReference type="PROSITE" id="PS51273">
    <property type="entry name" value="GATASE_TYPE_1"/>
    <property type="match status" value="1"/>
</dbReference>
<dbReference type="Proteomes" id="UP000185473">
    <property type="component" value="Chromosome"/>
</dbReference>
<dbReference type="SMART" id="SM01097">
    <property type="entry name" value="CPSase_sm_chain"/>
    <property type="match status" value="1"/>
</dbReference>
<dbReference type="GO" id="GO:0006541">
    <property type="term" value="P:glutamine metabolic process"/>
    <property type="evidence" value="ECO:0007669"/>
    <property type="project" value="InterPro"/>
</dbReference>
<dbReference type="PRINTS" id="PR00099">
    <property type="entry name" value="CPSGATASE"/>
</dbReference>
<comment type="pathway">
    <text evidence="1 11">Pyrimidine metabolism; UMP biosynthesis via de novo pathway; (S)-dihydroorotate from bicarbonate: step 1/3.</text>
</comment>
<keyword evidence="11" id="KW-0055">Arginine biosynthesis</keyword>
<sequence length="361" mass="39803">MQRYLVLENGSIYTGEGFGSEKVVEGEIVFNTGMTGYQESLTDISYFGQILTFTYPLIGNYGINRDDYESLKPTATAIVAHEIARRPSNWRQQMSIAEWAEKMDLPGITNVDTRALTKEIREHGVMKAALVDEIQADTVAKLQDIQADINEVAAMTTKTTYVNPTEGLSIALIDFGLKNSILRSLAKRGVNVMVFPADVEAQTILDMAPDGVMLSNGPGNPEAVAHILPVIRELQETLPLMGICLGHQLFALANGAETYKLKFGHRGFNHAVRNLVKDQIDFTSQNHGYAVAAESIVGTDLEITHEEINDHTVEGLQLKNRPAFSVQFHPDAAPGPHDAEYLFDDFLEMIVATKKGQMQHA</sequence>
<keyword evidence="5 11" id="KW-0547">Nucleotide-binding</keyword>
<comment type="catalytic activity">
    <reaction evidence="9 11">
        <text>hydrogencarbonate + L-glutamine + 2 ATP + H2O = carbamoyl phosphate + L-glutamate + 2 ADP + phosphate + 2 H(+)</text>
        <dbReference type="Rhea" id="RHEA:18633"/>
        <dbReference type="ChEBI" id="CHEBI:15377"/>
        <dbReference type="ChEBI" id="CHEBI:15378"/>
        <dbReference type="ChEBI" id="CHEBI:17544"/>
        <dbReference type="ChEBI" id="CHEBI:29985"/>
        <dbReference type="ChEBI" id="CHEBI:30616"/>
        <dbReference type="ChEBI" id="CHEBI:43474"/>
        <dbReference type="ChEBI" id="CHEBI:58228"/>
        <dbReference type="ChEBI" id="CHEBI:58359"/>
        <dbReference type="ChEBI" id="CHEBI:456216"/>
        <dbReference type="EC" id="6.3.5.5"/>
    </reaction>
</comment>